<evidence type="ECO:0000313" key="4">
    <source>
        <dbReference type="EMBL" id="GAA5163193.1"/>
    </source>
</evidence>
<dbReference type="SUPFAM" id="SSF55073">
    <property type="entry name" value="Nucleotide cyclase"/>
    <property type="match status" value="1"/>
</dbReference>
<organism evidence="4 5">
    <name type="scientific">Viridibacterium curvum</name>
    <dbReference type="NCBI Taxonomy" id="1101404"/>
    <lineage>
        <taxon>Bacteria</taxon>
        <taxon>Pseudomonadati</taxon>
        <taxon>Pseudomonadota</taxon>
        <taxon>Betaproteobacteria</taxon>
        <taxon>Rhodocyclales</taxon>
        <taxon>Rhodocyclaceae</taxon>
        <taxon>Viridibacterium</taxon>
    </lineage>
</organism>
<dbReference type="InterPro" id="IPR052155">
    <property type="entry name" value="Biofilm_reg_signaling"/>
</dbReference>
<dbReference type="SMART" id="SM00267">
    <property type="entry name" value="GGDEF"/>
    <property type="match status" value="1"/>
</dbReference>
<feature type="transmembrane region" description="Helical" evidence="1">
    <location>
        <begin position="36"/>
        <end position="55"/>
    </location>
</feature>
<accession>A0ABP9QJY9</accession>
<dbReference type="PROSITE" id="PS50887">
    <property type="entry name" value="GGDEF"/>
    <property type="match status" value="1"/>
</dbReference>
<dbReference type="SUPFAM" id="SSF55785">
    <property type="entry name" value="PYP-like sensor domain (PAS domain)"/>
    <property type="match status" value="2"/>
</dbReference>
<dbReference type="CDD" id="cd00130">
    <property type="entry name" value="PAS"/>
    <property type="match status" value="2"/>
</dbReference>
<dbReference type="InterPro" id="IPR000014">
    <property type="entry name" value="PAS"/>
</dbReference>
<feature type="domain" description="GGDEF" evidence="3">
    <location>
        <begin position="465"/>
        <end position="598"/>
    </location>
</feature>
<evidence type="ECO:0000259" key="3">
    <source>
        <dbReference type="PROSITE" id="PS50887"/>
    </source>
</evidence>
<dbReference type="InterPro" id="IPR000700">
    <property type="entry name" value="PAS-assoc_C"/>
</dbReference>
<protein>
    <recommendedName>
        <fullName evidence="6">Diguanylate cyclase</fullName>
    </recommendedName>
</protein>
<dbReference type="InterPro" id="IPR000160">
    <property type="entry name" value="GGDEF_dom"/>
</dbReference>
<dbReference type="InterPro" id="IPR001610">
    <property type="entry name" value="PAC"/>
</dbReference>
<dbReference type="InterPro" id="IPR035965">
    <property type="entry name" value="PAS-like_dom_sf"/>
</dbReference>
<dbReference type="NCBIfam" id="TIGR00254">
    <property type="entry name" value="GGDEF"/>
    <property type="match status" value="1"/>
</dbReference>
<proteinExistence type="predicted"/>
<keyword evidence="1" id="KW-0812">Transmembrane</keyword>
<dbReference type="PROSITE" id="PS50113">
    <property type="entry name" value="PAC"/>
    <property type="match status" value="1"/>
</dbReference>
<dbReference type="PANTHER" id="PTHR44757:SF2">
    <property type="entry name" value="BIOFILM ARCHITECTURE MAINTENANCE PROTEIN MBAA"/>
    <property type="match status" value="1"/>
</dbReference>
<comment type="caution">
    <text evidence="4">The sequence shown here is derived from an EMBL/GenBank/DDBJ whole genome shotgun (WGS) entry which is preliminary data.</text>
</comment>
<dbReference type="SMART" id="SM00086">
    <property type="entry name" value="PAC"/>
    <property type="match status" value="2"/>
</dbReference>
<dbReference type="EMBL" id="BAABLD010000007">
    <property type="protein sequence ID" value="GAA5163193.1"/>
    <property type="molecule type" value="Genomic_DNA"/>
</dbReference>
<dbReference type="Pfam" id="PF13426">
    <property type="entry name" value="PAS_9"/>
    <property type="match status" value="2"/>
</dbReference>
<feature type="domain" description="PAC" evidence="2">
    <location>
        <begin position="381"/>
        <end position="433"/>
    </location>
</feature>
<keyword evidence="5" id="KW-1185">Reference proteome</keyword>
<dbReference type="InterPro" id="IPR029787">
    <property type="entry name" value="Nucleotide_cyclase"/>
</dbReference>
<evidence type="ECO:0000313" key="5">
    <source>
        <dbReference type="Proteomes" id="UP001500547"/>
    </source>
</evidence>
<sequence>MLASAMHVGMIGMLATTTLGAYWLNRVSDPVTALSWAVLVTLSVMLSGPLAARLLRVRHDAVAAAKVETLYALKMLLTGGLWGALAWWSKASELDLLALGIMQFLILVVSTVVLGFTRWAFPCLLLGIAGPLAARLVATPPAALPPAATAVAIAALVLGVAHYMLFRKLRWLHLRRQQRDALAQEQEAVFHAASEGILLIRDNRVAKCNAQGAAMLGVSPDEIIGLDFGSWLQEPESWPHYLEDMHNAFLSGERFSAVARLRRTDGELFFAELSANPIDPAKLEAGIVLVTTDISIRLATEAALRTSEQRFRRLLSLSSDWYWEQDSRFRFTQIRGTRVDALQEHYRDALGKHRWDLPIEGVDERRWDAHRATLEAHLPFSDFIYQIRTTRGELRWLSINGQPMYDEAGVFCGYHGVGTDITESMRTQERYHHLAHHDTLTGLPNRRLLLDRMDQATAHARRDQHGIALLMMDLDDFKTINDTDGHEAGDQVLIAVAERLRSQIRESDTLCRMGGDEFVILLPEVREPGDAEQVAQKIIHSLSVPFDIGGKNYRVGVSVGIALYPEHTASVDKLLTLADAAMYESKQSGGNNYCFAQLGDQGLLQLESPENTQAASLASGILEVAQPEAFSDAAM</sequence>
<feature type="transmembrane region" description="Helical" evidence="1">
    <location>
        <begin position="94"/>
        <end position="114"/>
    </location>
</feature>
<reference evidence="5" key="1">
    <citation type="journal article" date="2019" name="Int. J. Syst. Evol. Microbiol.">
        <title>The Global Catalogue of Microorganisms (GCM) 10K type strain sequencing project: providing services to taxonomists for standard genome sequencing and annotation.</title>
        <authorList>
            <consortium name="The Broad Institute Genomics Platform"/>
            <consortium name="The Broad Institute Genome Sequencing Center for Infectious Disease"/>
            <person name="Wu L."/>
            <person name="Ma J."/>
        </authorList>
    </citation>
    <scope>NUCLEOTIDE SEQUENCE [LARGE SCALE GENOMIC DNA]</scope>
    <source>
        <strain evidence="5">JCM 18715</strain>
    </source>
</reference>
<evidence type="ECO:0008006" key="6">
    <source>
        <dbReference type="Google" id="ProtNLM"/>
    </source>
</evidence>
<dbReference type="Proteomes" id="UP001500547">
    <property type="component" value="Unassembled WGS sequence"/>
</dbReference>
<dbReference type="NCBIfam" id="TIGR00229">
    <property type="entry name" value="sensory_box"/>
    <property type="match status" value="1"/>
</dbReference>
<name>A0ABP9QJY9_9RHOO</name>
<feature type="transmembrane region" description="Helical" evidence="1">
    <location>
        <begin position="144"/>
        <end position="166"/>
    </location>
</feature>
<dbReference type="SMART" id="SM00091">
    <property type="entry name" value="PAS"/>
    <property type="match status" value="1"/>
</dbReference>
<dbReference type="PANTHER" id="PTHR44757">
    <property type="entry name" value="DIGUANYLATE CYCLASE DGCP"/>
    <property type="match status" value="1"/>
</dbReference>
<keyword evidence="1" id="KW-1133">Transmembrane helix</keyword>
<evidence type="ECO:0000256" key="1">
    <source>
        <dbReference type="SAM" id="Phobius"/>
    </source>
</evidence>
<keyword evidence="1" id="KW-0472">Membrane</keyword>
<feature type="transmembrane region" description="Helical" evidence="1">
    <location>
        <begin position="7"/>
        <end position="24"/>
    </location>
</feature>
<feature type="transmembrane region" description="Helical" evidence="1">
    <location>
        <begin position="67"/>
        <end position="88"/>
    </location>
</feature>
<gene>
    <name evidence="4" type="ORF">GCM10025770_14970</name>
</gene>
<dbReference type="CDD" id="cd01949">
    <property type="entry name" value="GGDEF"/>
    <property type="match status" value="1"/>
</dbReference>
<dbReference type="InterPro" id="IPR043128">
    <property type="entry name" value="Rev_trsase/Diguanyl_cyclase"/>
</dbReference>
<dbReference type="Gene3D" id="3.30.70.270">
    <property type="match status" value="1"/>
</dbReference>
<dbReference type="Gene3D" id="3.30.450.20">
    <property type="entry name" value="PAS domain"/>
    <property type="match status" value="2"/>
</dbReference>
<evidence type="ECO:0000259" key="2">
    <source>
        <dbReference type="PROSITE" id="PS50113"/>
    </source>
</evidence>
<dbReference type="Pfam" id="PF00990">
    <property type="entry name" value="GGDEF"/>
    <property type="match status" value="1"/>
</dbReference>